<keyword evidence="9" id="KW-1185">Reference proteome</keyword>
<comment type="similarity">
    <text evidence="1">Belongs to the AB hydrolase superfamily. Lipase family.</text>
</comment>
<accession>A0A3S5B835</accession>
<evidence type="ECO:0000313" key="8">
    <source>
        <dbReference type="EMBL" id="VEL36561.1"/>
    </source>
</evidence>
<dbReference type="InterPro" id="IPR006693">
    <property type="entry name" value="AB_hydrolase_lipase"/>
</dbReference>
<evidence type="ECO:0000256" key="4">
    <source>
        <dbReference type="ARBA" id="ARBA00022963"/>
    </source>
</evidence>
<dbReference type="Gene3D" id="3.40.50.1820">
    <property type="entry name" value="alpha/beta hydrolase"/>
    <property type="match status" value="1"/>
</dbReference>
<dbReference type="SUPFAM" id="SSF53474">
    <property type="entry name" value="alpha/beta-Hydrolases"/>
    <property type="match status" value="1"/>
</dbReference>
<dbReference type="OrthoDB" id="9974421at2759"/>
<gene>
    <name evidence="8" type="ORF">PXEA_LOCUS30001</name>
</gene>
<evidence type="ECO:0000256" key="6">
    <source>
        <dbReference type="ARBA" id="ARBA00023180"/>
    </source>
</evidence>
<dbReference type="AlphaFoldDB" id="A0A3S5B835"/>
<evidence type="ECO:0000313" key="9">
    <source>
        <dbReference type="Proteomes" id="UP000784294"/>
    </source>
</evidence>
<dbReference type="GO" id="GO:0016787">
    <property type="term" value="F:hydrolase activity"/>
    <property type="evidence" value="ECO:0007669"/>
    <property type="project" value="UniProtKB-KW"/>
</dbReference>
<keyword evidence="2" id="KW-0732">Signal</keyword>
<keyword evidence="6" id="KW-0325">Glycoprotein</keyword>
<evidence type="ECO:0000256" key="2">
    <source>
        <dbReference type="ARBA" id="ARBA00022729"/>
    </source>
</evidence>
<feature type="domain" description="Partial AB-hydrolase lipase" evidence="7">
    <location>
        <begin position="22"/>
        <end position="76"/>
    </location>
</feature>
<keyword evidence="4" id="KW-0442">Lipid degradation</keyword>
<dbReference type="PANTHER" id="PTHR11005">
    <property type="entry name" value="LYSOSOMAL ACID LIPASE-RELATED"/>
    <property type="match status" value="1"/>
</dbReference>
<keyword evidence="3" id="KW-0378">Hydrolase</keyword>
<dbReference type="Proteomes" id="UP000784294">
    <property type="component" value="Unassembled WGS sequence"/>
</dbReference>
<evidence type="ECO:0000259" key="7">
    <source>
        <dbReference type="Pfam" id="PF04083"/>
    </source>
</evidence>
<reference evidence="8" key="1">
    <citation type="submission" date="2018-11" db="EMBL/GenBank/DDBJ databases">
        <authorList>
            <consortium name="Pathogen Informatics"/>
        </authorList>
    </citation>
    <scope>NUCLEOTIDE SEQUENCE</scope>
</reference>
<dbReference type="EMBL" id="CAAALY010252573">
    <property type="protein sequence ID" value="VEL36561.1"/>
    <property type="molecule type" value="Genomic_DNA"/>
</dbReference>
<comment type="caution">
    <text evidence="8">The sequence shown here is derived from an EMBL/GenBank/DDBJ whole genome shotgun (WGS) entry which is preliminary data.</text>
</comment>
<protein>
    <recommendedName>
        <fullName evidence="7">Partial AB-hydrolase lipase domain-containing protein</fullName>
    </recommendedName>
</protein>
<organism evidence="8 9">
    <name type="scientific">Protopolystoma xenopodis</name>
    <dbReference type="NCBI Taxonomy" id="117903"/>
    <lineage>
        <taxon>Eukaryota</taxon>
        <taxon>Metazoa</taxon>
        <taxon>Spiralia</taxon>
        <taxon>Lophotrochozoa</taxon>
        <taxon>Platyhelminthes</taxon>
        <taxon>Monogenea</taxon>
        <taxon>Polyopisthocotylea</taxon>
        <taxon>Polystomatidea</taxon>
        <taxon>Polystomatidae</taxon>
        <taxon>Protopolystoma</taxon>
    </lineage>
</organism>
<keyword evidence="5" id="KW-0443">Lipid metabolism</keyword>
<sequence length="256" mass="28726">MPSSLLFVPESKQNGIDPEFEVILSKGYAGEEHFITTADGYILGLQRILPKFEVRPKKVALLQHGLLDSAHTWINNLANQSLGFIMADLGYDVWLGNSRGSTYSREHKVLDPSKREYWSFTYDEMAKYDLPAMINYIKSVTSVEKIFYIGHSQGCQIAFARFNEDPELQNSIHAFGALAPVAYVGNIKGPISFIAKFGQSLQSVMEWFGNGMFLPSNALMRLLDILFCHQSELPAICRNIIFLIAGFDTVNTNKVS</sequence>
<proteinExistence type="inferred from homology"/>
<dbReference type="GO" id="GO:0016042">
    <property type="term" value="P:lipid catabolic process"/>
    <property type="evidence" value="ECO:0007669"/>
    <property type="project" value="UniProtKB-KW"/>
</dbReference>
<dbReference type="InterPro" id="IPR029058">
    <property type="entry name" value="AB_hydrolase_fold"/>
</dbReference>
<evidence type="ECO:0000256" key="1">
    <source>
        <dbReference type="ARBA" id="ARBA00010701"/>
    </source>
</evidence>
<dbReference type="Pfam" id="PF04083">
    <property type="entry name" value="Abhydro_lipase"/>
    <property type="match status" value="1"/>
</dbReference>
<evidence type="ECO:0000256" key="5">
    <source>
        <dbReference type="ARBA" id="ARBA00023098"/>
    </source>
</evidence>
<evidence type="ECO:0000256" key="3">
    <source>
        <dbReference type="ARBA" id="ARBA00022801"/>
    </source>
</evidence>
<dbReference type="FunFam" id="3.40.50.1820:FF:000057">
    <property type="entry name" value="Lipase"/>
    <property type="match status" value="1"/>
</dbReference>
<name>A0A3S5B835_9PLAT</name>